<dbReference type="EMBL" id="JADBGQ010000007">
    <property type="protein sequence ID" value="KAG5388720.1"/>
    <property type="molecule type" value="Genomic_DNA"/>
</dbReference>
<evidence type="ECO:0000313" key="2">
    <source>
        <dbReference type="EMBL" id="KAG5388720.1"/>
    </source>
</evidence>
<evidence type="ECO:0000259" key="1">
    <source>
        <dbReference type="Pfam" id="PF02721"/>
    </source>
</evidence>
<organism evidence="2 3">
    <name type="scientific">Brassica rapa subsp. trilocularis</name>
    <dbReference type="NCBI Taxonomy" id="1813537"/>
    <lineage>
        <taxon>Eukaryota</taxon>
        <taxon>Viridiplantae</taxon>
        <taxon>Streptophyta</taxon>
        <taxon>Embryophyta</taxon>
        <taxon>Tracheophyta</taxon>
        <taxon>Spermatophyta</taxon>
        <taxon>Magnoliopsida</taxon>
        <taxon>eudicotyledons</taxon>
        <taxon>Gunneridae</taxon>
        <taxon>Pentapetalae</taxon>
        <taxon>rosids</taxon>
        <taxon>malvids</taxon>
        <taxon>Brassicales</taxon>
        <taxon>Brassicaceae</taxon>
        <taxon>Brassiceae</taxon>
        <taxon>Brassica</taxon>
    </lineage>
</organism>
<dbReference type="Proteomes" id="UP000823674">
    <property type="component" value="Chromosome A08"/>
</dbReference>
<sequence>PQTVVPGVRHSTFESPSLCHCVIHGFISAGLANHYMSSLKVGSIVKVDHFEVSRCSNMYKITDHLFLICFIPPTIIDEVITDAPKSISSHDYTIRQSPSDCEHKPRTQVYINILHLCLYYVLIS</sequence>
<name>A0ABQ7LSX2_BRACM</name>
<dbReference type="CDD" id="cd04480">
    <property type="entry name" value="RPA1_DBD_A_like"/>
    <property type="match status" value="1"/>
</dbReference>
<protein>
    <recommendedName>
        <fullName evidence="1">Replication protein A 70 kDa DNA-binding subunit B/D first OB fold domain-containing protein</fullName>
    </recommendedName>
</protein>
<dbReference type="Pfam" id="PF02721">
    <property type="entry name" value="DUF223"/>
    <property type="match status" value="1"/>
</dbReference>
<feature type="non-terminal residue" evidence="2">
    <location>
        <position position="1"/>
    </location>
</feature>
<gene>
    <name evidence="2" type="primary">A08p009900.1_BraROA</name>
    <name evidence="2" type="ORF">IGI04_030261</name>
</gene>
<evidence type="ECO:0000313" key="3">
    <source>
        <dbReference type="Proteomes" id="UP000823674"/>
    </source>
</evidence>
<proteinExistence type="predicted"/>
<feature type="domain" description="Replication protein A 70 kDa DNA-binding subunit B/D first OB fold" evidence="1">
    <location>
        <begin position="23"/>
        <end position="77"/>
    </location>
</feature>
<keyword evidence="3" id="KW-1185">Reference proteome</keyword>
<dbReference type="InterPro" id="IPR003871">
    <property type="entry name" value="RFA1B/D_OB_1st"/>
</dbReference>
<comment type="caution">
    <text evidence="2">The sequence shown here is derived from an EMBL/GenBank/DDBJ whole genome shotgun (WGS) entry which is preliminary data.</text>
</comment>
<reference evidence="2 3" key="1">
    <citation type="submission" date="2021-03" db="EMBL/GenBank/DDBJ databases">
        <authorList>
            <person name="King G.J."/>
            <person name="Bancroft I."/>
            <person name="Baten A."/>
            <person name="Bloomfield J."/>
            <person name="Borpatragohain P."/>
            <person name="He Z."/>
            <person name="Irish N."/>
            <person name="Irwin J."/>
            <person name="Liu K."/>
            <person name="Mauleon R.P."/>
            <person name="Moore J."/>
            <person name="Morris R."/>
            <person name="Ostergaard L."/>
            <person name="Wang B."/>
            <person name="Wells R."/>
        </authorList>
    </citation>
    <scope>NUCLEOTIDE SEQUENCE [LARGE SCALE GENOMIC DNA]</scope>
    <source>
        <strain evidence="2">R-o-18</strain>
        <tissue evidence="2">Leaf</tissue>
    </source>
</reference>
<accession>A0ABQ7LSX2</accession>